<dbReference type="EMBL" id="SGPL01000003">
    <property type="protein sequence ID" value="THH21396.1"/>
    <property type="molecule type" value="Genomic_DNA"/>
</dbReference>
<feature type="region of interest" description="Disordered" evidence="1">
    <location>
        <begin position="53"/>
        <end position="213"/>
    </location>
</feature>
<keyword evidence="3" id="KW-1185">Reference proteome</keyword>
<protein>
    <recommendedName>
        <fullName evidence="4">SAP domain-containing protein</fullName>
    </recommendedName>
</protein>
<feature type="compositionally biased region" description="Low complexity" evidence="1">
    <location>
        <begin position="133"/>
        <end position="142"/>
    </location>
</feature>
<feature type="compositionally biased region" description="Low complexity" evidence="1">
    <location>
        <begin position="110"/>
        <end position="125"/>
    </location>
</feature>
<feature type="compositionally biased region" description="Low complexity" evidence="1">
    <location>
        <begin position="597"/>
        <end position="606"/>
    </location>
</feature>
<feature type="region of interest" description="Disordered" evidence="1">
    <location>
        <begin position="563"/>
        <end position="606"/>
    </location>
</feature>
<feature type="compositionally biased region" description="Polar residues" evidence="1">
    <location>
        <begin position="969"/>
        <end position="981"/>
    </location>
</feature>
<feature type="region of interest" description="Disordered" evidence="1">
    <location>
        <begin position="857"/>
        <end position="886"/>
    </location>
</feature>
<reference evidence="2 3" key="1">
    <citation type="submission" date="2019-02" db="EMBL/GenBank/DDBJ databases">
        <title>Genome sequencing of the rare red list fungi Bondarzewia mesenterica.</title>
        <authorList>
            <person name="Buettner E."/>
            <person name="Kellner H."/>
        </authorList>
    </citation>
    <scope>NUCLEOTIDE SEQUENCE [LARGE SCALE GENOMIC DNA]</scope>
    <source>
        <strain evidence="2 3">DSM 108281</strain>
    </source>
</reference>
<sequence length="995" mass="104498">MSTTTQILFNSPALHSLKRDQLVKLCKIHSIKASGKNVELIERLKQHANTLPIDELNQSDETTDDEISTSTHAMTRPSEQWEVVMDDIEEETSSQGSGTHKSMREFGTGSSKSSSMSSLKALASSFGLKRSNSKASTSASPSLMPRNRKRSTPPPEEVDELTANAKPYASLPSSRLSSPPQTDHLKLSTPDATVSHEPIPGHPSRPGVPATNGPTTTIRLVSSANSCAPGTPQLKPFATDFDLITSPGARGVPVWPLSPTKNLYPALPKDDENLYPALPKDDENLPMPGGLSASASPARPSNDVDDIFSPAKPFVFGSNHVSNEAFGSAAASVLAEMNRRLSAVGGQKVGSDLLENAKAEDGETRKTSGGEVKGQGRFNKVHEAQFNKMESIASHYAARRGADGLVPGTKKRKSEALGNGRPRPNMMGRGSASVATRVISAGTRKKMIPGGFDEGEASEEEEDMRMSKRVRVVEGDGGMDKGKRVSIAPKVNKEKERVAVKKMLEKKREKRRSGVRRMSGVTPKSLPANHKAKGSVARFGFLTSAKSIVKNAWNMGMGSNAKTTATASNTSIPVSKSIAPKPSTDTRKEAKPVNKPAASAKTTGSAGSKKAFGFAMMHRSASSGSARSSGSATVAASGSASKAAKMATAPASTTAFKARLPIPSFGATMAPTKTATATFVSPASRAGSIISTGTAKSKPVSTASSRSSTHPSFLAQPSSMGTKGTGHERTLSTSTTSISSIGMRRPPSAPSIVPANGSTKSMGRSSSTLYAPTASSLAKMRNPKTSLSKVPEPTSKTSQPALGPITNSPRRTGLSPVRTSPGKIFSRPLRAASSSSLPTPIKPTFFGAAASNLHTDSNSNGDHINRAAPASSLLPATTPRVMRKPRISRSRVIAKLGAQRAALAAGLPSSLKPQIGASSPRKQQSSGSGERRSYGGVMRYNRTASGEAVMLSAKKRARQSEYMRRRSRATGNTVGASSSDARASFGRSSMDVDED</sequence>
<feature type="region of interest" description="Disordered" evidence="1">
    <location>
        <begin position="278"/>
        <end position="301"/>
    </location>
</feature>
<feature type="compositionally biased region" description="Polar residues" evidence="1">
    <location>
        <begin position="783"/>
        <end position="810"/>
    </location>
</feature>
<feature type="compositionally biased region" description="Low complexity" evidence="1">
    <location>
        <begin position="696"/>
        <end position="712"/>
    </location>
</feature>
<proteinExistence type="predicted"/>
<evidence type="ECO:0000313" key="2">
    <source>
        <dbReference type="EMBL" id="THH21396.1"/>
    </source>
</evidence>
<feature type="compositionally biased region" description="Low complexity" evidence="1">
    <location>
        <begin position="732"/>
        <end position="741"/>
    </location>
</feature>
<evidence type="ECO:0008006" key="4">
    <source>
        <dbReference type="Google" id="ProtNLM"/>
    </source>
</evidence>
<feature type="compositionally biased region" description="Acidic residues" evidence="1">
    <location>
        <begin position="57"/>
        <end position="67"/>
    </location>
</feature>
<feature type="region of interest" description="Disordered" evidence="1">
    <location>
        <begin position="446"/>
        <end position="466"/>
    </location>
</feature>
<dbReference type="Proteomes" id="UP000310158">
    <property type="component" value="Unassembled WGS sequence"/>
</dbReference>
<feature type="region of interest" description="Disordered" evidence="1">
    <location>
        <begin position="505"/>
        <end position="529"/>
    </location>
</feature>
<feature type="compositionally biased region" description="Polar residues" evidence="1">
    <location>
        <begin position="756"/>
        <end position="776"/>
    </location>
</feature>
<comment type="caution">
    <text evidence="2">The sequence shown here is derived from an EMBL/GenBank/DDBJ whole genome shotgun (WGS) entry which is preliminary data.</text>
</comment>
<feature type="region of interest" description="Disordered" evidence="1">
    <location>
        <begin position="690"/>
        <end position="824"/>
    </location>
</feature>
<dbReference type="OrthoDB" id="5964929at2759"/>
<feature type="region of interest" description="Disordered" evidence="1">
    <location>
        <begin position="910"/>
        <end position="995"/>
    </location>
</feature>
<feature type="compositionally biased region" description="Low complexity" evidence="1">
    <location>
        <begin position="170"/>
        <end position="180"/>
    </location>
</feature>
<feature type="compositionally biased region" description="Acidic residues" evidence="1">
    <location>
        <begin position="453"/>
        <end position="463"/>
    </location>
</feature>
<name>A0A4S4M7U0_9AGAM</name>
<gene>
    <name evidence="2" type="ORF">EW146_g140</name>
</gene>
<evidence type="ECO:0000256" key="1">
    <source>
        <dbReference type="SAM" id="MobiDB-lite"/>
    </source>
</evidence>
<accession>A0A4S4M7U0</accession>
<evidence type="ECO:0000313" key="3">
    <source>
        <dbReference type="Proteomes" id="UP000310158"/>
    </source>
</evidence>
<feature type="region of interest" description="Disordered" evidence="1">
    <location>
        <begin position="403"/>
        <end position="431"/>
    </location>
</feature>
<dbReference type="AlphaFoldDB" id="A0A4S4M7U0"/>
<organism evidence="2 3">
    <name type="scientific">Bondarzewia mesenterica</name>
    <dbReference type="NCBI Taxonomy" id="1095465"/>
    <lineage>
        <taxon>Eukaryota</taxon>
        <taxon>Fungi</taxon>
        <taxon>Dikarya</taxon>
        <taxon>Basidiomycota</taxon>
        <taxon>Agaricomycotina</taxon>
        <taxon>Agaricomycetes</taxon>
        <taxon>Russulales</taxon>
        <taxon>Bondarzewiaceae</taxon>
        <taxon>Bondarzewia</taxon>
    </lineage>
</organism>